<gene>
    <name evidence="2" type="ORF">G7Z17_g9878</name>
</gene>
<organism evidence="2 3">
    <name type="scientific">Cylindrodendrum hubeiense</name>
    <dbReference type="NCBI Taxonomy" id="595255"/>
    <lineage>
        <taxon>Eukaryota</taxon>
        <taxon>Fungi</taxon>
        <taxon>Dikarya</taxon>
        <taxon>Ascomycota</taxon>
        <taxon>Pezizomycotina</taxon>
        <taxon>Sordariomycetes</taxon>
        <taxon>Hypocreomycetidae</taxon>
        <taxon>Hypocreales</taxon>
        <taxon>Nectriaceae</taxon>
        <taxon>Cylindrodendrum</taxon>
    </lineage>
</organism>
<dbReference type="Proteomes" id="UP000722485">
    <property type="component" value="Unassembled WGS sequence"/>
</dbReference>
<protein>
    <submittedName>
        <fullName evidence="2">Uncharacterized protein</fullName>
    </submittedName>
</protein>
<feature type="region of interest" description="Disordered" evidence="1">
    <location>
        <begin position="283"/>
        <end position="302"/>
    </location>
</feature>
<dbReference type="AlphaFoldDB" id="A0A9P5H350"/>
<sequence length="977" mass="108813">MAEFVEFYVTCNPPLLAAGVASVVAHKHVLEILYEPEVPWFKIITARESQEEVATLIQSYLEQRLEEETDLVDEDQPEVVDTIGDDLNPRADVDIVVEDPQVIPWSLYQQNQRANAKDYDEYRFPTHLENLPFKTVWRGLESFDGLSISDLLSRFDFLWPNPVSTSGLQRLEEHVNCQIAHNMKGDLVYIGSDKAMECLGDAVRKLENLLALHKSLVPNSTHLVFTEDGMIMNLGFRYLTHMGFDKLTYLNNCVSGTRIKNRPLNGAATLRVKKQNARGDLELDKTVYPTGPEPSDPFRSSFGAFTDFNYRPKTPGSMPTKASKQLMPGPTSEQTATPSEKKPDIYSESSVSTSVRIRGPVYAGNSPEIKYRGSATSRSAHGESPSKIDHEQYKVSVGATQQHEMIHLDEDIVLRLNDTTRPSSVASQRDPLAAVDPVASWIAGIEAAGFDPPLDGVTELAPLGDVPDMTNSVTSFRGDFLISLDPDTESKPDSPPGLTHGMFALMNLLPQYGNETAPHTIPPHVPQTIGMNEDHLLDNPEAHIYYSALMDMFDEGNAVTSLSDIPENTQEAGRDDQDTREGDLGKLLCKKKSKEKELFFTMRQKAAPNQTWARVASKSKMPMKLVHSIAKEVQQLRRGRRVIGDVEMKVNALLKILQITPGQIGLKAKLGRICINDLEGSWVSLEEGPSIRARQVFDFSDETIDFHTILTTNGAEADLMPLMKLSKGPWALYDKQVYYDIVCRSRDNDDLIVVEVDAFTFEHVCRSPSQELPGVYIHCAQRAWDIQLSVSRMGFDEVPEDFGQFASSLVNSLGISTDDDGQVAIEAKPDNASRWYIEGVSIRHIAKYRVGPKSPNYLAITMTRIVQRTGRSNYQGVTTPAPIPGKGSLTQWFEASIGSTRADRLLKQNIGLEFGDKTLWTPGQFEKEGIVKALCNPALKMVTQMDQIGRTNSNSERLKVGRGTRTVPNSDNAFVFW</sequence>
<feature type="region of interest" description="Disordered" evidence="1">
    <location>
        <begin position="364"/>
        <end position="387"/>
    </location>
</feature>
<evidence type="ECO:0000313" key="2">
    <source>
        <dbReference type="EMBL" id="KAF7544526.1"/>
    </source>
</evidence>
<proteinExistence type="predicted"/>
<feature type="compositionally biased region" description="Basic and acidic residues" evidence="1">
    <location>
        <begin position="572"/>
        <end position="584"/>
    </location>
</feature>
<dbReference type="EMBL" id="JAANBB010000299">
    <property type="protein sequence ID" value="KAF7544526.1"/>
    <property type="molecule type" value="Genomic_DNA"/>
</dbReference>
<keyword evidence="3" id="KW-1185">Reference proteome</keyword>
<reference evidence="2" key="1">
    <citation type="submission" date="2020-03" db="EMBL/GenBank/DDBJ databases">
        <title>Draft Genome Sequence of Cylindrodendrum hubeiense.</title>
        <authorList>
            <person name="Buettner E."/>
            <person name="Kellner H."/>
        </authorList>
    </citation>
    <scope>NUCLEOTIDE SEQUENCE</scope>
    <source>
        <strain evidence="2">IHI 201604</strain>
    </source>
</reference>
<accession>A0A9P5H350</accession>
<dbReference type="OrthoDB" id="3439512at2759"/>
<evidence type="ECO:0000256" key="1">
    <source>
        <dbReference type="SAM" id="MobiDB-lite"/>
    </source>
</evidence>
<feature type="region of interest" description="Disordered" evidence="1">
    <location>
        <begin position="564"/>
        <end position="584"/>
    </location>
</feature>
<comment type="caution">
    <text evidence="2">The sequence shown here is derived from an EMBL/GenBank/DDBJ whole genome shotgun (WGS) entry which is preliminary data.</text>
</comment>
<feature type="region of interest" description="Disordered" evidence="1">
    <location>
        <begin position="309"/>
        <end position="350"/>
    </location>
</feature>
<evidence type="ECO:0000313" key="3">
    <source>
        <dbReference type="Proteomes" id="UP000722485"/>
    </source>
</evidence>
<name>A0A9P5H350_9HYPO</name>